<feature type="non-terminal residue" evidence="2">
    <location>
        <position position="106"/>
    </location>
</feature>
<dbReference type="EMBL" id="WUUU01000130">
    <property type="protein sequence ID" value="MXR21612.1"/>
    <property type="molecule type" value="Genomic_DNA"/>
</dbReference>
<evidence type="ECO:0000256" key="1">
    <source>
        <dbReference type="SAM" id="Phobius"/>
    </source>
</evidence>
<keyword evidence="1" id="KW-1133">Transmembrane helix</keyword>
<reference evidence="2 3" key="1">
    <citation type="submission" date="2019-12" db="EMBL/GenBank/DDBJ databases">
        <title>Isolation and characterization of three novel carbon monoxide-oxidizing members of Halobacteria from salione crusts and soils.</title>
        <authorList>
            <person name="Myers M.R."/>
            <person name="King G.M."/>
        </authorList>
    </citation>
    <scope>NUCLEOTIDE SEQUENCE [LARGE SCALE GENOMIC DNA]</scope>
    <source>
        <strain evidence="2 3">PCN9</strain>
    </source>
</reference>
<evidence type="ECO:0000313" key="3">
    <source>
        <dbReference type="Proteomes" id="UP000471521"/>
    </source>
</evidence>
<keyword evidence="1" id="KW-0472">Membrane</keyword>
<evidence type="ECO:0000313" key="2">
    <source>
        <dbReference type="EMBL" id="MXR21612.1"/>
    </source>
</evidence>
<gene>
    <name evidence="2" type="ORF">GRX66_13715</name>
</gene>
<accession>A0A6B0SRJ0</accession>
<proteinExistence type="predicted"/>
<protein>
    <submittedName>
        <fullName evidence="2">Uncharacterized protein</fullName>
    </submittedName>
</protein>
<feature type="transmembrane region" description="Helical" evidence="1">
    <location>
        <begin position="66"/>
        <end position="92"/>
    </location>
</feature>
<dbReference type="AlphaFoldDB" id="A0A6B0SRJ0"/>
<name>A0A6B0SRJ0_9EURY</name>
<sequence length="106" mass="11291">MAPRTPLLHPKQYFEQRGFDLRPAAAAVGVAILAVVLTFAGFGVVLADRLRTAGHHGAANEVWGVFGPYLFGVVFVMLLGWVIAAGIVHVIARAALSHDGRFGQTL</sequence>
<comment type="caution">
    <text evidence="2">The sequence shown here is derived from an EMBL/GenBank/DDBJ whole genome shotgun (WGS) entry which is preliminary data.</text>
</comment>
<keyword evidence="3" id="KW-1185">Reference proteome</keyword>
<keyword evidence="1" id="KW-0812">Transmembrane</keyword>
<dbReference type="OrthoDB" id="116519at2157"/>
<feature type="transmembrane region" description="Helical" evidence="1">
    <location>
        <begin position="21"/>
        <end position="46"/>
    </location>
</feature>
<dbReference type="Proteomes" id="UP000471521">
    <property type="component" value="Unassembled WGS sequence"/>
</dbReference>
<organism evidence="2 3">
    <name type="scientific">Halobacterium bonnevillei</name>
    <dbReference type="NCBI Taxonomy" id="2692200"/>
    <lineage>
        <taxon>Archaea</taxon>
        <taxon>Methanobacteriati</taxon>
        <taxon>Methanobacteriota</taxon>
        <taxon>Stenosarchaea group</taxon>
        <taxon>Halobacteria</taxon>
        <taxon>Halobacteriales</taxon>
        <taxon>Halobacteriaceae</taxon>
        <taxon>Halobacterium</taxon>
    </lineage>
</organism>